<evidence type="ECO:0000256" key="5">
    <source>
        <dbReference type="ARBA" id="ARBA00023242"/>
    </source>
</evidence>
<dbReference type="GO" id="GO:0005634">
    <property type="term" value="C:nucleus"/>
    <property type="evidence" value="ECO:0007669"/>
    <property type="project" value="UniProtKB-SubCell"/>
</dbReference>
<feature type="compositionally biased region" description="Low complexity" evidence="7">
    <location>
        <begin position="419"/>
        <end position="437"/>
    </location>
</feature>
<dbReference type="GO" id="GO:0061630">
    <property type="term" value="F:ubiquitin protein ligase activity"/>
    <property type="evidence" value="ECO:0007669"/>
    <property type="project" value="InterPro"/>
</dbReference>
<dbReference type="PROSITE" id="PS50158">
    <property type="entry name" value="ZF_CCHC"/>
    <property type="match status" value="1"/>
</dbReference>
<feature type="compositionally biased region" description="Polar residues" evidence="7">
    <location>
        <begin position="396"/>
        <end position="418"/>
    </location>
</feature>
<reference evidence="10 11" key="1">
    <citation type="journal article" date="2014" name="Genome Announc.">
        <title>Draft genome sequence of the pathogenic fungus Scedosporium apiospermum.</title>
        <authorList>
            <person name="Vandeputte P."/>
            <person name="Ghamrawi S."/>
            <person name="Rechenmann M."/>
            <person name="Iltis A."/>
            <person name="Giraud S."/>
            <person name="Fleury M."/>
            <person name="Thornton C."/>
            <person name="Delhaes L."/>
            <person name="Meyer W."/>
            <person name="Papon N."/>
            <person name="Bouchara J.P."/>
        </authorList>
    </citation>
    <scope>NUCLEOTIDE SEQUENCE [LARGE SCALE GENOMIC DNA]</scope>
    <source>
        <strain evidence="10 11">IHEM 14462</strain>
    </source>
</reference>
<gene>
    <name evidence="10" type="ORF">SAPIO_CDS10672</name>
</gene>
<dbReference type="InterPro" id="IPR013083">
    <property type="entry name" value="Znf_RING/FYVE/PHD"/>
</dbReference>
<dbReference type="InterPro" id="IPR025829">
    <property type="entry name" value="Zn_knuckle_CX2CX3GHX4C"/>
</dbReference>
<evidence type="ECO:0000256" key="4">
    <source>
        <dbReference type="ARBA" id="ARBA00022833"/>
    </source>
</evidence>
<evidence type="ECO:0000256" key="3">
    <source>
        <dbReference type="ARBA" id="ARBA00022771"/>
    </source>
</evidence>
<keyword evidence="5" id="KW-0539">Nucleus</keyword>
<evidence type="ECO:0000256" key="2">
    <source>
        <dbReference type="ARBA" id="ARBA00022723"/>
    </source>
</evidence>
<dbReference type="Gene3D" id="3.30.40.10">
    <property type="entry name" value="Zinc/RING finger domain, C3HC4 (zinc finger)"/>
    <property type="match status" value="1"/>
</dbReference>
<dbReference type="VEuPathDB" id="FungiDB:SAPIO_CDS10672"/>
<evidence type="ECO:0000259" key="9">
    <source>
        <dbReference type="PROSITE" id="PS51282"/>
    </source>
</evidence>
<dbReference type="Pfam" id="PF13696">
    <property type="entry name" value="zf-CCHC_2"/>
    <property type="match status" value="1"/>
</dbReference>
<feature type="domain" description="CCHC-type" evidence="8">
    <location>
        <begin position="173"/>
        <end position="187"/>
    </location>
</feature>
<name>A0A084FU97_PSEDA</name>
<evidence type="ECO:0000256" key="6">
    <source>
        <dbReference type="PROSITE-ProRule" id="PRU00047"/>
    </source>
</evidence>
<dbReference type="PANTHER" id="PTHR15439">
    <property type="entry name" value="RETINOBLASTOMA-BINDING PROTEIN 6"/>
    <property type="match status" value="1"/>
</dbReference>
<dbReference type="SUPFAM" id="SSF57756">
    <property type="entry name" value="Retrovirus zinc finger-like domains"/>
    <property type="match status" value="1"/>
</dbReference>
<evidence type="ECO:0000256" key="7">
    <source>
        <dbReference type="SAM" id="MobiDB-lite"/>
    </source>
</evidence>
<dbReference type="InterPro" id="IPR001878">
    <property type="entry name" value="Znf_CCHC"/>
</dbReference>
<proteinExistence type="predicted"/>
<evidence type="ECO:0000256" key="1">
    <source>
        <dbReference type="ARBA" id="ARBA00004123"/>
    </source>
</evidence>
<dbReference type="SUPFAM" id="SSF57850">
    <property type="entry name" value="RING/U-box"/>
    <property type="match status" value="1"/>
</dbReference>
<dbReference type="RefSeq" id="XP_016638458.1">
    <property type="nucleotide sequence ID" value="XM_016784223.1"/>
</dbReference>
<keyword evidence="4" id="KW-0862">Zinc</keyword>
<dbReference type="Gene3D" id="4.10.60.10">
    <property type="entry name" value="Zinc finger, CCHC-type"/>
    <property type="match status" value="1"/>
</dbReference>
<dbReference type="CDD" id="cd16620">
    <property type="entry name" value="vRING-HC-C4C4_RBBP6"/>
    <property type="match status" value="1"/>
</dbReference>
<dbReference type="Proteomes" id="UP000028545">
    <property type="component" value="Unassembled WGS sequence"/>
</dbReference>
<dbReference type="OrthoDB" id="106784at2759"/>
<comment type="caution">
    <text evidence="10">The sequence shown here is derived from an EMBL/GenBank/DDBJ whole genome shotgun (WGS) entry which is preliminary data.</text>
</comment>
<dbReference type="GO" id="GO:0006397">
    <property type="term" value="P:mRNA processing"/>
    <property type="evidence" value="ECO:0007669"/>
    <property type="project" value="InterPro"/>
</dbReference>
<dbReference type="PROSITE" id="PS51282">
    <property type="entry name" value="DWNN"/>
    <property type="match status" value="1"/>
</dbReference>
<dbReference type="Pfam" id="PF08783">
    <property type="entry name" value="DWNN"/>
    <property type="match status" value="1"/>
</dbReference>
<keyword evidence="2" id="KW-0479">Metal-binding</keyword>
<keyword evidence="3 6" id="KW-0863">Zinc-finger</keyword>
<feature type="compositionally biased region" description="Basic and acidic residues" evidence="7">
    <location>
        <begin position="97"/>
        <end position="109"/>
    </location>
</feature>
<dbReference type="AlphaFoldDB" id="A0A084FU97"/>
<feature type="compositionally biased region" description="Polar residues" evidence="7">
    <location>
        <begin position="609"/>
        <end position="620"/>
    </location>
</feature>
<protein>
    <recommendedName>
        <fullName evidence="12">Retinoblastoma-binding protein</fullName>
    </recommendedName>
</protein>
<evidence type="ECO:0008006" key="12">
    <source>
        <dbReference type="Google" id="ProtNLM"/>
    </source>
</evidence>
<feature type="compositionally biased region" description="Basic residues" evidence="7">
    <location>
        <begin position="635"/>
        <end position="647"/>
    </location>
</feature>
<comment type="subcellular location">
    <subcellularLocation>
        <location evidence="1">Nucleus</location>
    </subcellularLocation>
</comment>
<dbReference type="GO" id="GO:0008270">
    <property type="term" value="F:zinc ion binding"/>
    <property type="evidence" value="ECO:0007669"/>
    <property type="project" value="UniProtKB-KW"/>
</dbReference>
<dbReference type="PANTHER" id="PTHR15439:SF0">
    <property type="entry name" value="CELL DIVISION CYCLE AND APOPTOSIS REGULATOR PROTEIN 1-RELATED"/>
    <property type="match status" value="1"/>
</dbReference>
<keyword evidence="11" id="KW-1185">Reference proteome</keyword>
<dbReference type="Gene3D" id="3.10.20.90">
    <property type="entry name" value="Phosphatidylinositol 3-kinase Catalytic Subunit, Chain A, domain 1"/>
    <property type="match status" value="1"/>
</dbReference>
<evidence type="ECO:0000259" key="8">
    <source>
        <dbReference type="PROSITE" id="PS50158"/>
    </source>
</evidence>
<accession>A0A084FU97</accession>
<dbReference type="EMBL" id="JOWA01000176">
    <property type="protein sequence ID" value="KEZ38659.1"/>
    <property type="molecule type" value="Genomic_DNA"/>
</dbReference>
<sequence length="655" mass="71155">MPSSVFFKFKSQKEPTRVEFDGTGISVFELKRDIIIKSGLGDGTDFDLAIYKYDDDTTIIPRATVVTARRLPAIKPGAGKAARYVTGKMPGHAKSSFKKDQAAKDKADKAASTTIQEASTEQEKMQAMFQVLSGAWSAEREDLAHEKPVFFNKPGTHRPANVPDHDPPNGYICYRCGEKGHWIQMCPTNDDPDYDNRRRVKRTTGIPRSFLTTVDKSVALAQSGGDDEAKRPAGIMVNADGDFVIARPDKASWEKYQAKAKSSATAKGETAADKELREKGLECPVDKKMFIEPMKTPCCGKTYCNDCITNALIESDFVCPACKAEGVLIDDLKPDDEMTEKIKEYLQEKDKEVSKSPSPAPKSPAADSTTKSKSPGPQVDGAESGTQKTDAAVKVSSPQSTAASDQATQSDGTGKSQETAVTDAGTTTPDTTQSSTTSKKRPADELLENPKIPKAPKAMQQKMEKEQQNTAGMPQFMNGPNAMNGMMGMPNMPNMPNMPMMPFSPMNMMGMGGMPNMGMPMGMPMMNPGMMGMPMGGGFPPMDNNMFHGMMPGMNGNMMGGGMNPPMNPAMNGGMNGSHMNGGGMMGQGMNGGGMNGYQRNRNFHNQGYNQGPGNHFNNQMGGGSEEDAYFRKPVNPHRHHNRQKRVRPSDYREL</sequence>
<dbReference type="InterPro" id="IPR036875">
    <property type="entry name" value="Znf_CCHC_sf"/>
</dbReference>
<feature type="region of interest" description="Disordered" evidence="7">
    <location>
        <begin position="90"/>
        <end position="112"/>
    </location>
</feature>
<organism evidence="10 11">
    <name type="scientific">Pseudallescheria apiosperma</name>
    <name type="common">Scedosporium apiospermum</name>
    <dbReference type="NCBI Taxonomy" id="563466"/>
    <lineage>
        <taxon>Eukaryota</taxon>
        <taxon>Fungi</taxon>
        <taxon>Dikarya</taxon>
        <taxon>Ascomycota</taxon>
        <taxon>Pezizomycotina</taxon>
        <taxon>Sordariomycetes</taxon>
        <taxon>Hypocreomycetidae</taxon>
        <taxon>Microascales</taxon>
        <taxon>Microascaceae</taxon>
        <taxon>Scedosporium</taxon>
    </lineage>
</organism>
<feature type="domain" description="DWNN" evidence="9">
    <location>
        <begin position="5"/>
        <end position="72"/>
    </location>
</feature>
<dbReference type="SMART" id="SM00343">
    <property type="entry name" value="ZnF_C2HC"/>
    <property type="match status" value="1"/>
</dbReference>
<dbReference type="GO" id="GO:0003676">
    <property type="term" value="F:nucleic acid binding"/>
    <property type="evidence" value="ECO:0007669"/>
    <property type="project" value="InterPro"/>
</dbReference>
<dbReference type="SMART" id="SM01180">
    <property type="entry name" value="DWNN"/>
    <property type="match status" value="1"/>
</dbReference>
<feature type="region of interest" description="Disordered" evidence="7">
    <location>
        <begin position="347"/>
        <end position="459"/>
    </location>
</feature>
<dbReference type="OMA" id="NVPDHEP"/>
<dbReference type="GO" id="GO:0006511">
    <property type="term" value="P:ubiquitin-dependent protein catabolic process"/>
    <property type="evidence" value="ECO:0007669"/>
    <property type="project" value="TreeGrafter"/>
</dbReference>
<dbReference type="HOGENOM" id="CLU_019105_1_0_1"/>
<evidence type="ECO:0000313" key="10">
    <source>
        <dbReference type="EMBL" id="KEZ38659.1"/>
    </source>
</evidence>
<dbReference type="GO" id="GO:0016567">
    <property type="term" value="P:protein ubiquitination"/>
    <property type="evidence" value="ECO:0007669"/>
    <property type="project" value="InterPro"/>
</dbReference>
<dbReference type="InterPro" id="IPR033489">
    <property type="entry name" value="RBBP6"/>
</dbReference>
<feature type="region of interest" description="Disordered" evidence="7">
    <location>
        <begin position="609"/>
        <end position="655"/>
    </location>
</feature>
<dbReference type="GeneID" id="27719892"/>
<dbReference type="KEGG" id="sapo:SAPIO_CDS10672"/>
<dbReference type="InterPro" id="IPR014891">
    <property type="entry name" value="DWNN_domain"/>
</dbReference>
<evidence type="ECO:0000313" key="11">
    <source>
        <dbReference type="Proteomes" id="UP000028545"/>
    </source>
</evidence>